<protein>
    <submittedName>
        <fullName evidence="2">Uncharacterized protein</fullName>
    </submittedName>
</protein>
<evidence type="ECO:0000313" key="4">
    <source>
        <dbReference type="Proteomes" id="UP000000991"/>
    </source>
</evidence>
<sequence>MNKAFFINGGAGRVLCSIPALERFAETHDDFVVVSESWHELYLNSKILREKVFPFGHKDLFEDHLKDKKIISPEPYRVNQYFNQKCNLIQAFDIEINELDEIPETRNISIDLNKEDQITGHNLTAEVKGTLGKDKVIVFQPFGQGSKSEGNFIYDSSGRSFEVSNIISLIKELNKNYGVIIMTTIEIPGWQGMGVACPQGLGLNGWMGVINSADYFLGCDSIGQHMAYALKKPSTVVIGSTFPENISYPDTSRFTVIDNGEGRRRYSPIRLTMDLNVDRNNEDLMVLDDKKLKNIVKGIKDKIGVSKSINVGVGVTPKGSSTPELVYNKPNKGITPSKYSISLDGDSKSSKKKKKPIEELLTLETKKGLS</sequence>
<dbReference type="SUPFAM" id="SSF53756">
    <property type="entry name" value="UDP-Glycosyltransferase/glycogen phosphorylase"/>
    <property type="match status" value="1"/>
</dbReference>
<evidence type="ECO:0000256" key="1">
    <source>
        <dbReference type="SAM" id="MobiDB-lite"/>
    </source>
</evidence>
<dbReference type="KEGG" id="vg:3294269"/>
<dbReference type="OrthoDB" id="10584at10239"/>
<accession>Q58M48</accession>
<gene>
    <name evidence="3" type="ORF">PCMG_00307</name>
    <name evidence="2" type="ORF">PSSM2_307</name>
</gene>
<name>Q58M48_BPPRM</name>
<evidence type="ECO:0000313" key="3">
    <source>
        <dbReference type="EMBL" id="ACY76182.1"/>
    </source>
</evidence>
<dbReference type="Proteomes" id="UP000013923">
    <property type="component" value="Genome"/>
</dbReference>
<keyword evidence="4" id="KW-1185">Reference proteome</keyword>
<reference evidence="2 4" key="1">
    <citation type="journal article" date="2005" name="PLoS Biol.">
        <title>Three Prochlorococcus cyanophage genomes: signature features and ecological interpretations.</title>
        <authorList>
            <person name="Sullivan M.B."/>
            <person name="Coleman M.L."/>
            <person name="Weigele P."/>
            <person name="Rohwer F."/>
            <person name="Chisholm S.W."/>
        </authorList>
    </citation>
    <scope>NUCLEOTIDE SEQUENCE</scope>
</reference>
<dbReference type="Proteomes" id="UP000000991">
    <property type="component" value="Segment"/>
</dbReference>
<dbReference type="GeneID" id="3294269"/>
<reference evidence="2 4" key="3">
    <citation type="journal article" date="2010" name="Environ. Microbiol.">
        <title>Genomic analysis of oceanic cyanobacterial myoviruses compared with T4-like myoviruses from diverse hosts and environments.</title>
        <authorList>
            <person name="Sullivan M.B."/>
            <person name="Huang K.H."/>
            <person name="Ignacio-Espinoza J.C."/>
            <person name="Berlin A.M."/>
            <person name="Kelly L."/>
            <person name="Weigele P.R."/>
            <person name="DeFrancesco A.S."/>
            <person name="Kern S.E."/>
            <person name="Thompson L.R."/>
            <person name="Young S."/>
            <person name="Yandava C."/>
            <person name="Fu R."/>
            <person name="Krastins B."/>
            <person name="Chase M."/>
            <person name="Sarracino D."/>
            <person name="Osburne M.S."/>
            <person name="Henn M.R."/>
            <person name="Chisholm S.W."/>
        </authorList>
    </citation>
    <scope>NUCLEOTIDE SEQUENCE [LARGE SCALE GENOMIC DNA]</scope>
</reference>
<evidence type="ECO:0000313" key="5">
    <source>
        <dbReference type="Proteomes" id="UP000013923"/>
    </source>
</evidence>
<evidence type="ECO:0000313" key="2">
    <source>
        <dbReference type="EMBL" id="AAX44684.1"/>
    </source>
</evidence>
<dbReference type="EMBL" id="AY939844">
    <property type="protein sequence ID" value="AAX44684.1"/>
    <property type="molecule type" value="Genomic_DNA"/>
</dbReference>
<proteinExistence type="predicted"/>
<organismHost>
    <name type="scientific">Prochlorococcus</name>
    <dbReference type="NCBI Taxonomy" id="1218"/>
</organismHost>
<reference evidence="3 5" key="2">
    <citation type="submission" date="2009-10" db="EMBL/GenBank/DDBJ databases">
        <title>The Genome Sequence of Prochlorococcus phage P-SSM2.</title>
        <authorList>
            <consortium name="The Broad Institute Genome Sequencing Platform"/>
            <person name="Henn M.R."/>
            <person name="Sullivan M.S."/>
            <person name="Osburne M.S."/>
            <person name="Levin J."/>
            <person name="Malboeuf C."/>
            <person name="Casali M."/>
            <person name="Russ C."/>
            <person name="Lennon N."/>
            <person name="Chapman S.B."/>
            <person name="Erlich R."/>
            <person name="Young S.K."/>
            <person name="Koehrsen M."/>
            <person name="Yandava C."/>
            <person name="Zeng Q."/>
            <person name="Alvarado L."/>
            <person name="Anderson S."/>
            <person name="Berlin A."/>
            <person name="Borenstein D."/>
            <person name="Chen Z."/>
            <person name="Engels R."/>
            <person name="Freedman E."/>
            <person name="Gellesch M."/>
            <person name="Goldberg J."/>
            <person name="Green L."/>
            <person name="Griggs A."/>
            <person name="Gujja S."/>
            <person name="Heilman E.R."/>
            <person name="Heiman D."/>
            <person name="Hepburn T."/>
            <person name="Howarth C."/>
            <person name="Jen D."/>
            <person name="Larson L."/>
            <person name="Lewis B."/>
            <person name="Mehta T."/>
            <person name="Park D."/>
            <person name="Pearson M."/>
            <person name="Richards J."/>
            <person name="Rizzolo K."/>
            <person name="Roberts A."/>
            <person name="Ryan E."/>
            <person name="Saif S."/>
            <person name="Shea T."/>
            <person name="Shenoy N."/>
            <person name="Sisk P."/>
            <person name="Stolte C."/>
            <person name="Sykes S."/>
            <person name="Walk T."/>
            <person name="White J."/>
            <person name="Yu Q."/>
            <person name="Coleman M.L."/>
            <person name="Huang K.H."/>
            <person name="Weigele P.R."/>
            <person name="DeFrancesco A.S."/>
            <person name="Kern S.E."/>
            <person name="Thompson L.R."/>
            <person name="Fu R."/>
            <person name="Hombeck B."/>
            <person name="Chisholm S.W."/>
            <person name="Haas B."/>
            <person name="Nusbaum C."/>
            <person name="Birren B."/>
        </authorList>
    </citation>
    <scope>NUCLEOTIDE SEQUENCE [LARGE SCALE GENOMIC DNA]</scope>
    <source>
        <strain evidence="3">P-SSM2</strain>
    </source>
</reference>
<dbReference type="RefSeq" id="YP_214538.1">
    <property type="nucleotide sequence ID" value="NC_006883.2"/>
</dbReference>
<dbReference type="EMBL" id="GU071092">
    <property type="protein sequence ID" value="ACY76182.1"/>
    <property type="molecule type" value="Genomic_DNA"/>
</dbReference>
<organism evidence="2 4">
    <name type="scientific">Prochlorococcus phage P-SSM2</name>
    <dbReference type="NCBI Taxonomy" id="268746"/>
    <lineage>
        <taxon>Viruses</taxon>
        <taxon>Duplodnaviria</taxon>
        <taxon>Heunggongvirae</taxon>
        <taxon>Uroviricota</taxon>
        <taxon>Caudoviricetes</taxon>
        <taxon>Pantevenvirales</taxon>
        <taxon>Kyanoviridae</taxon>
        <taxon>Salacisavirus</taxon>
        <taxon>Salacisavirus pssm2</taxon>
    </lineage>
</organism>
<dbReference type="Gene3D" id="3.40.50.2000">
    <property type="entry name" value="Glycogen Phosphorylase B"/>
    <property type="match status" value="1"/>
</dbReference>
<feature type="region of interest" description="Disordered" evidence="1">
    <location>
        <begin position="319"/>
        <end position="356"/>
    </location>
</feature>